<dbReference type="EMBL" id="MU154539">
    <property type="protein sequence ID" value="KAF9498075.1"/>
    <property type="molecule type" value="Genomic_DNA"/>
</dbReference>
<dbReference type="InterPro" id="IPR029058">
    <property type="entry name" value="AB_hydrolase_fold"/>
</dbReference>
<dbReference type="SUPFAM" id="SSF53474">
    <property type="entry name" value="alpha/beta-Hydrolases"/>
    <property type="match status" value="1"/>
</dbReference>
<dbReference type="AlphaFoldDB" id="A0A9P6A4K2"/>
<accession>A0A9P6A4K2</accession>
<evidence type="ECO:0000313" key="3">
    <source>
        <dbReference type="Proteomes" id="UP000807025"/>
    </source>
</evidence>
<organism evidence="2 3">
    <name type="scientific">Pleurotus eryngii</name>
    <name type="common">Boletus of the steppes</name>
    <dbReference type="NCBI Taxonomy" id="5323"/>
    <lineage>
        <taxon>Eukaryota</taxon>
        <taxon>Fungi</taxon>
        <taxon>Dikarya</taxon>
        <taxon>Basidiomycota</taxon>
        <taxon>Agaricomycotina</taxon>
        <taxon>Agaricomycetes</taxon>
        <taxon>Agaricomycetidae</taxon>
        <taxon>Agaricales</taxon>
        <taxon>Pleurotineae</taxon>
        <taxon>Pleurotaceae</taxon>
        <taxon>Pleurotus</taxon>
    </lineage>
</organism>
<dbReference type="OrthoDB" id="2914369at2759"/>
<dbReference type="Proteomes" id="UP000807025">
    <property type="component" value="Unassembled WGS sequence"/>
</dbReference>
<proteinExistence type="predicted"/>
<dbReference type="Gene3D" id="3.40.50.1820">
    <property type="entry name" value="alpha/beta hydrolase"/>
    <property type="match status" value="1"/>
</dbReference>
<name>A0A9P6A4K2_PLEER</name>
<dbReference type="GO" id="GO:0006629">
    <property type="term" value="P:lipid metabolic process"/>
    <property type="evidence" value="ECO:0007669"/>
    <property type="project" value="InterPro"/>
</dbReference>
<dbReference type="InterPro" id="IPR002921">
    <property type="entry name" value="Fungal_lipase-type"/>
</dbReference>
<keyword evidence="3" id="KW-1185">Reference proteome</keyword>
<dbReference type="Pfam" id="PF01764">
    <property type="entry name" value="Lipase_3"/>
    <property type="match status" value="1"/>
</dbReference>
<sequence length="428" mass="45291">MEASTQRTATGAVTRASALRKPLSKDVLGKVHEFPLLNRNTENMSYNIHQQVFVLSNASNLLSACKGTQADLQGKIDAALQPSITNAKIGDWGVVWGPKVWKFNPGNANSGPDRVWYIAHNPSANFGDGGHDTYVLAVAGTADSSFENLVIDAYVNKVVDFNDWVQTGITTAPEQATSVDQAKPYIAYGTATGISILLTVASPAGQTIIEFLSTIPSTSRLVFTGHSLGGALSPSVALALLKAGLLKNAPGNVFAYPTAGPSPGNGPFAALFSREFPLTTEGPAPYQVWNGNLTNAYDIVPHAWGIDTLNEIPTLYGELPFIPAVLVKAIINGAIDKAKSSGLGYVSLQGQTFSAATPTTPKTLKVFLQTALQEHISAYGVLLGTPSIPSLCKPASSTEQARGLPILGGIYQAHLEAKEMERMEKEAE</sequence>
<gene>
    <name evidence="2" type="ORF">BDN71DRAFT_434695</name>
</gene>
<evidence type="ECO:0000313" key="2">
    <source>
        <dbReference type="EMBL" id="KAF9498075.1"/>
    </source>
</evidence>
<comment type="caution">
    <text evidence="2">The sequence shown here is derived from an EMBL/GenBank/DDBJ whole genome shotgun (WGS) entry which is preliminary data.</text>
</comment>
<protein>
    <recommendedName>
        <fullName evidence="1">Fungal lipase-type domain-containing protein</fullName>
    </recommendedName>
</protein>
<evidence type="ECO:0000259" key="1">
    <source>
        <dbReference type="Pfam" id="PF01764"/>
    </source>
</evidence>
<reference evidence="2" key="1">
    <citation type="submission" date="2020-11" db="EMBL/GenBank/DDBJ databases">
        <authorList>
            <consortium name="DOE Joint Genome Institute"/>
            <person name="Ahrendt S."/>
            <person name="Riley R."/>
            <person name="Andreopoulos W."/>
            <person name="Labutti K."/>
            <person name="Pangilinan J."/>
            <person name="Ruiz-Duenas F.J."/>
            <person name="Barrasa J.M."/>
            <person name="Sanchez-Garcia M."/>
            <person name="Camarero S."/>
            <person name="Miyauchi S."/>
            <person name="Serrano A."/>
            <person name="Linde D."/>
            <person name="Babiker R."/>
            <person name="Drula E."/>
            <person name="Ayuso-Fernandez I."/>
            <person name="Pacheco R."/>
            <person name="Padilla G."/>
            <person name="Ferreira P."/>
            <person name="Barriuso J."/>
            <person name="Kellner H."/>
            <person name="Castanera R."/>
            <person name="Alfaro M."/>
            <person name="Ramirez L."/>
            <person name="Pisabarro A.G."/>
            <person name="Kuo A."/>
            <person name="Tritt A."/>
            <person name="Lipzen A."/>
            <person name="He G."/>
            <person name="Yan M."/>
            <person name="Ng V."/>
            <person name="Cullen D."/>
            <person name="Martin F."/>
            <person name="Rosso M.-N."/>
            <person name="Henrissat B."/>
            <person name="Hibbett D."/>
            <person name="Martinez A.T."/>
            <person name="Grigoriev I.V."/>
        </authorList>
    </citation>
    <scope>NUCLEOTIDE SEQUENCE</scope>
    <source>
        <strain evidence="2">ATCC 90797</strain>
    </source>
</reference>
<feature type="domain" description="Fungal lipase-type" evidence="1">
    <location>
        <begin position="174"/>
        <end position="304"/>
    </location>
</feature>